<organism evidence="3">
    <name type="scientific">Timema genevievae</name>
    <name type="common">Walking stick</name>
    <dbReference type="NCBI Taxonomy" id="629358"/>
    <lineage>
        <taxon>Eukaryota</taxon>
        <taxon>Metazoa</taxon>
        <taxon>Ecdysozoa</taxon>
        <taxon>Arthropoda</taxon>
        <taxon>Hexapoda</taxon>
        <taxon>Insecta</taxon>
        <taxon>Pterygota</taxon>
        <taxon>Neoptera</taxon>
        <taxon>Polyneoptera</taxon>
        <taxon>Phasmatodea</taxon>
        <taxon>Timematodea</taxon>
        <taxon>Timematoidea</taxon>
        <taxon>Timematidae</taxon>
        <taxon>Timema</taxon>
    </lineage>
</organism>
<reference evidence="3" key="1">
    <citation type="submission" date="2020-11" db="EMBL/GenBank/DDBJ databases">
        <authorList>
            <person name="Tran Van P."/>
        </authorList>
    </citation>
    <scope>NUCLEOTIDE SEQUENCE</scope>
</reference>
<dbReference type="InterPro" id="IPR028361">
    <property type="entry name" value="GPI_transamidase"/>
</dbReference>
<proteinExistence type="predicted"/>
<feature type="region of interest" description="Disordered" evidence="2">
    <location>
        <begin position="15"/>
        <end position="35"/>
    </location>
</feature>
<name>A0A7R9JSH3_TIMGE</name>
<dbReference type="Gene3D" id="3.40.50.1460">
    <property type="match status" value="1"/>
</dbReference>
<evidence type="ECO:0000256" key="2">
    <source>
        <dbReference type="SAM" id="MobiDB-lite"/>
    </source>
</evidence>
<dbReference type="GO" id="GO:0042765">
    <property type="term" value="C:GPI-anchor transamidase complex"/>
    <property type="evidence" value="ECO:0007669"/>
    <property type="project" value="InterPro"/>
</dbReference>
<dbReference type="PANTHER" id="PTHR48067">
    <property type="entry name" value="GPI-ANCHOR TRANSAMIDASE"/>
    <property type="match status" value="1"/>
</dbReference>
<gene>
    <name evidence="3" type="ORF">TGEB3V08_LOCUS2102</name>
</gene>
<dbReference type="EMBL" id="OE839631">
    <property type="protein sequence ID" value="CAD7587970.1"/>
    <property type="molecule type" value="Genomic_DNA"/>
</dbReference>
<evidence type="ECO:0000256" key="1">
    <source>
        <dbReference type="ARBA" id="ARBA00022729"/>
    </source>
</evidence>
<dbReference type="GO" id="GO:0016255">
    <property type="term" value="P:attachment of GPI anchor to protein"/>
    <property type="evidence" value="ECO:0007669"/>
    <property type="project" value="InterPro"/>
</dbReference>
<protein>
    <submittedName>
        <fullName evidence="3">Uncharacterized protein</fullName>
    </submittedName>
</protein>
<sequence>MGRLNLEEVNPHLRGGRVENHLGKTTPSSPDRDSNLDLPILGGLTQHDWRHHVDPAIGVYIIDRYTFYALDFLERVEPDSSKTMGEFLAVCPKRVCISTVGVRLDLFPRDPHKVPITDFFGSLRPVELTVSAVNVTALRDDEIASDSLELDAKDSTPKLHYAKQFPSHLFEL</sequence>
<keyword evidence="1" id="KW-0732">Signal</keyword>
<evidence type="ECO:0000313" key="3">
    <source>
        <dbReference type="EMBL" id="CAD7587970.1"/>
    </source>
</evidence>
<dbReference type="AlphaFoldDB" id="A0A7R9JSH3"/>
<accession>A0A7R9JSH3</accession>
<dbReference type="GO" id="GO:0003923">
    <property type="term" value="F:GPI-anchor transamidase activity"/>
    <property type="evidence" value="ECO:0007669"/>
    <property type="project" value="InterPro"/>
</dbReference>
<dbReference type="PANTHER" id="PTHR48067:SF1">
    <property type="entry name" value="GPI-ANCHOR TRANSAMIDASE"/>
    <property type="match status" value="1"/>
</dbReference>